<feature type="non-terminal residue" evidence="1">
    <location>
        <position position="1162"/>
    </location>
</feature>
<comment type="caution">
    <text evidence="1">The sequence shown here is derived from an EMBL/GenBank/DDBJ whole genome shotgun (WGS) entry which is preliminary data.</text>
</comment>
<name>A0A930BBB9_9FIRM</name>
<protein>
    <recommendedName>
        <fullName evidence="3">Autotransporter outer membrane beta-barrel domain-containing protein</fullName>
    </recommendedName>
</protein>
<evidence type="ECO:0000313" key="2">
    <source>
        <dbReference type="Proteomes" id="UP000757890"/>
    </source>
</evidence>
<gene>
    <name evidence="1" type="ORF">HXL70_09135</name>
</gene>
<reference evidence="1" key="1">
    <citation type="submission" date="2020-04" db="EMBL/GenBank/DDBJ databases">
        <title>Deep metagenomics examines the oral microbiome during advanced dental caries in children, revealing novel taxa and co-occurrences with host molecules.</title>
        <authorList>
            <person name="Baker J.L."/>
            <person name="Morton J.T."/>
            <person name="Dinis M."/>
            <person name="Alvarez R."/>
            <person name="Tran N.C."/>
            <person name="Knight R."/>
            <person name="Edlund A."/>
        </authorList>
    </citation>
    <scope>NUCLEOTIDE SEQUENCE</scope>
    <source>
        <strain evidence="1">JCVI_32_bin.14</strain>
    </source>
</reference>
<dbReference type="EMBL" id="JABZMK010000119">
    <property type="protein sequence ID" value="MBF1130182.1"/>
    <property type="molecule type" value="Genomic_DNA"/>
</dbReference>
<evidence type="ECO:0008006" key="3">
    <source>
        <dbReference type="Google" id="ProtNLM"/>
    </source>
</evidence>
<evidence type="ECO:0000313" key="1">
    <source>
        <dbReference type="EMBL" id="MBF1130182.1"/>
    </source>
</evidence>
<dbReference type="AlphaFoldDB" id="A0A930BBB9"/>
<proteinExistence type="predicted"/>
<accession>A0A930BBB9</accession>
<sequence length="1162" mass="125311">IVYNPWSGSNYISDISSHVTWLHGGNDKSSAGNIIQNSASDLYIDNLDGCTKLFMEHDLNYVVPEFAKNPDGSDKVDKDGNKIKNEDAGQKKIFGKLGNVIIAKAHKREGKNSEISLITDNKGLPMDSVKAEDKNRVSEVLNELANKLYYEAYAKGENNLTGKVEIAEGLTAQSASMRVEDITYKKETGQGQYLYTPAVDPKLPKTITKHGQGKTIGYYVGDDKKETWNEDVVVDVSGSGVANGKENNNVTGIYLLDGGQVTVNGNLKLTLRNAVPATRGASLGADVAHYYMSGIYAGYGGKTGDGSHGDSKFTVNGNVDMEVTGVALQANKDGFITVRGGKIKTHEIKTSETYAMLAEEGSVFMNTGTNGNEPGMEDVEVYGNLGVINKNYGYDPNPGNHASLVSIALTTSKSKLTGGVLNEFAENGNNPHQSGIDIYLKNGGLWENRWIGTERAAAVQKRENKDSYLYTGSKVRKLIGGASEAERGIIHQKENKPITVENYNGYEMVYYDHSSDGNIIGGDFVVKHAGEGSHITLRTDNKGLNTSSTKAADKNLVSATLNKLASKLYYSAYKDGERNLTGKVEIAEGLTAPSASREGKITYKDADGQGQYIYTPAVDPTPPPEGQTGTVFNKGVINGQFAFASSSDFVKYKVWHSDTKTYDFTKDSILNVKSITGEKDKITVNAPGMTLTLNSKDQYGIQSYCGRGYKADNNYKKVHDVNITAKKLILNVDQLKSKASGKDTFGIISGSSPGKTVTVNGDVDIHVTNKYYKEPDATGEAEPTFTNGIATVHHGRVVINGNVNMEVKVPGQEALKDASFLNHYFVNGIFSGLNYDKDQPGSSITISGDANISTDGTGIHAGARSTITIGGGGTIRTEKHKNISHFALNAEEGIINMNAKLNQAGEMIGAGNRTTKVYGNIGIIDREESANISGSRPTVINLGLTTSDSVLHGVVLDDFKEHNKNEPDKKDIRERTGLSMYLQNGASWHNEVWGTMVPSEQWRGVSHSFTGSKLRSIVGGKSADQAGVIFQENEKPITVENYSGYVKVLYQHDKLHPSKIKGGDFIVRKAAAGSGITLRTDNTGLNTSSGKAADKNLVSETLNALAGKLYYEAYKNGEKNLAGTVEIAEGLTAQSATKRLETMTYKAGTGQGQYLYTPATED</sequence>
<organism evidence="1 2">
    <name type="scientific">Dialister invisus</name>
    <dbReference type="NCBI Taxonomy" id="218538"/>
    <lineage>
        <taxon>Bacteria</taxon>
        <taxon>Bacillati</taxon>
        <taxon>Bacillota</taxon>
        <taxon>Negativicutes</taxon>
        <taxon>Veillonellales</taxon>
        <taxon>Veillonellaceae</taxon>
        <taxon>Dialister</taxon>
    </lineage>
</organism>
<feature type="non-terminal residue" evidence="1">
    <location>
        <position position="1"/>
    </location>
</feature>
<dbReference type="Proteomes" id="UP000757890">
    <property type="component" value="Unassembled WGS sequence"/>
</dbReference>